<evidence type="ECO:0000313" key="2">
    <source>
        <dbReference type="EMBL" id="GGF42514.1"/>
    </source>
</evidence>
<sequence>MHVLEPEVSVIAMLALAAVFVLFVMVAVRPEREAPIEAAIAIVPTTPAASAGQASRRRRPGVEVWRACLVTSVCLSVARVGG</sequence>
<organism evidence="2 3">
    <name type="scientific">Marmoricola endophyticus</name>
    <dbReference type="NCBI Taxonomy" id="2040280"/>
    <lineage>
        <taxon>Bacteria</taxon>
        <taxon>Bacillati</taxon>
        <taxon>Actinomycetota</taxon>
        <taxon>Actinomycetes</taxon>
        <taxon>Propionibacteriales</taxon>
        <taxon>Nocardioidaceae</taxon>
        <taxon>Marmoricola</taxon>
    </lineage>
</organism>
<proteinExistence type="predicted"/>
<keyword evidence="1" id="KW-1133">Transmembrane helix</keyword>
<evidence type="ECO:0000313" key="3">
    <source>
        <dbReference type="Proteomes" id="UP000649179"/>
    </source>
</evidence>
<reference evidence="2" key="2">
    <citation type="submission" date="2020-09" db="EMBL/GenBank/DDBJ databases">
        <authorList>
            <person name="Sun Q."/>
            <person name="Zhou Y."/>
        </authorList>
    </citation>
    <scope>NUCLEOTIDE SEQUENCE</scope>
    <source>
        <strain evidence="2">CGMCC 1.16067</strain>
    </source>
</reference>
<comment type="caution">
    <text evidence="2">The sequence shown here is derived from an EMBL/GenBank/DDBJ whole genome shotgun (WGS) entry which is preliminary data.</text>
</comment>
<dbReference type="EMBL" id="BMKQ01000001">
    <property type="protein sequence ID" value="GGF42514.1"/>
    <property type="molecule type" value="Genomic_DNA"/>
</dbReference>
<gene>
    <name evidence="2" type="ORF">GCM10011519_15450</name>
</gene>
<dbReference type="AlphaFoldDB" id="A0A917BIA4"/>
<name>A0A917BIA4_9ACTN</name>
<protein>
    <submittedName>
        <fullName evidence="2">Uncharacterized protein</fullName>
    </submittedName>
</protein>
<keyword evidence="1" id="KW-0812">Transmembrane</keyword>
<feature type="transmembrane region" description="Helical" evidence="1">
    <location>
        <begin position="6"/>
        <end position="28"/>
    </location>
</feature>
<keyword evidence="1" id="KW-0472">Membrane</keyword>
<reference evidence="2" key="1">
    <citation type="journal article" date="2014" name="Int. J. Syst. Evol. Microbiol.">
        <title>Complete genome sequence of Corynebacterium casei LMG S-19264T (=DSM 44701T), isolated from a smear-ripened cheese.</title>
        <authorList>
            <consortium name="US DOE Joint Genome Institute (JGI-PGF)"/>
            <person name="Walter F."/>
            <person name="Albersmeier A."/>
            <person name="Kalinowski J."/>
            <person name="Ruckert C."/>
        </authorList>
    </citation>
    <scope>NUCLEOTIDE SEQUENCE</scope>
    <source>
        <strain evidence="2">CGMCC 1.16067</strain>
    </source>
</reference>
<keyword evidence="3" id="KW-1185">Reference proteome</keyword>
<dbReference type="Proteomes" id="UP000649179">
    <property type="component" value="Unassembled WGS sequence"/>
</dbReference>
<accession>A0A917BIA4</accession>
<evidence type="ECO:0000256" key="1">
    <source>
        <dbReference type="SAM" id="Phobius"/>
    </source>
</evidence>